<evidence type="ECO:0000259" key="10">
    <source>
        <dbReference type="Pfam" id="PF00697"/>
    </source>
</evidence>
<evidence type="ECO:0000256" key="9">
    <source>
        <dbReference type="HAMAP-Rule" id="MF_00135"/>
    </source>
</evidence>
<dbReference type="InterPro" id="IPR001240">
    <property type="entry name" value="PRAI_dom"/>
</dbReference>
<evidence type="ECO:0000313" key="11">
    <source>
        <dbReference type="EMBL" id="TKD10390.1"/>
    </source>
</evidence>
<protein>
    <recommendedName>
        <fullName evidence="4 9">N-(5'-phosphoribosyl)anthranilate isomerase</fullName>
        <shortName evidence="9">PRAI</shortName>
        <ecNumber evidence="3 9">5.3.1.24</ecNumber>
    </recommendedName>
</protein>
<keyword evidence="12" id="KW-1185">Reference proteome</keyword>
<name>A0A4U1JGG1_9BACT</name>
<evidence type="ECO:0000256" key="7">
    <source>
        <dbReference type="ARBA" id="ARBA00023141"/>
    </source>
</evidence>
<organism evidence="11 12">
    <name type="scientific">Polyangium fumosum</name>
    <dbReference type="NCBI Taxonomy" id="889272"/>
    <lineage>
        <taxon>Bacteria</taxon>
        <taxon>Pseudomonadati</taxon>
        <taxon>Myxococcota</taxon>
        <taxon>Polyangia</taxon>
        <taxon>Polyangiales</taxon>
        <taxon>Polyangiaceae</taxon>
        <taxon>Polyangium</taxon>
    </lineage>
</organism>
<keyword evidence="7 9" id="KW-0057">Aromatic amino acid biosynthesis</keyword>
<evidence type="ECO:0000256" key="2">
    <source>
        <dbReference type="ARBA" id="ARBA00004664"/>
    </source>
</evidence>
<comment type="similarity">
    <text evidence="9">Belongs to the TrpF family.</text>
</comment>
<dbReference type="EMBL" id="SSMQ01000006">
    <property type="protein sequence ID" value="TKD10390.1"/>
    <property type="molecule type" value="Genomic_DNA"/>
</dbReference>
<comment type="pathway">
    <text evidence="2 9">Amino-acid biosynthesis; L-tryptophan biosynthesis; L-tryptophan from chorismate: step 3/5.</text>
</comment>
<evidence type="ECO:0000256" key="6">
    <source>
        <dbReference type="ARBA" id="ARBA00022822"/>
    </source>
</evidence>
<dbReference type="UniPathway" id="UPA00035">
    <property type="reaction ID" value="UER00042"/>
</dbReference>
<keyword evidence="8 9" id="KW-0413">Isomerase</keyword>
<evidence type="ECO:0000313" key="12">
    <source>
        <dbReference type="Proteomes" id="UP000309215"/>
    </source>
</evidence>
<dbReference type="InterPro" id="IPR044643">
    <property type="entry name" value="TrpF_fam"/>
</dbReference>
<dbReference type="AlphaFoldDB" id="A0A4U1JGG1"/>
<dbReference type="GO" id="GO:0004640">
    <property type="term" value="F:phosphoribosylanthranilate isomerase activity"/>
    <property type="evidence" value="ECO:0007669"/>
    <property type="project" value="UniProtKB-UniRule"/>
</dbReference>
<dbReference type="InterPro" id="IPR013785">
    <property type="entry name" value="Aldolase_TIM"/>
</dbReference>
<feature type="domain" description="N-(5'phosphoribosyl) anthranilate isomerase (PRAI)" evidence="10">
    <location>
        <begin position="10"/>
        <end position="204"/>
    </location>
</feature>
<dbReference type="OrthoDB" id="9796196at2"/>
<gene>
    <name evidence="9" type="primary">trpF</name>
    <name evidence="11" type="ORF">E8A74_08040</name>
</gene>
<proteinExistence type="inferred from homology"/>
<evidence type="ECO:0000256" key="3">
    <source>
        <dbReference type="ARBA" id="ARBA00012572"/>
    </source>
</evidence>
<comment type="catalytic activity">
    <reaction evidence="1 9">
        <text>N-(5-phospho-beta-D-ribosyl)anthranilate = 1-(2-carboxyphenylamino)-1-deoxy-D-ribulose 5-phosphate</text>
        <dbReference type="Rhea" id="RHEA:21540"/>
        <dbReference type="ChEBI" id="CHEBI:18277"/>
        <dbReference type="ChEBI" id="CHEBI:58613"/>
        <dbReference type="EC" id="5.3.1.24"/>
    </reaction>
</comment>
<dbReference type="SUPFAM" id="SSF51366">
    <property type="entry name" value="Ribulose-phoshate binding barrel"/>
    <property type="match status" value="1"/>
</dbReference>
<evidence type="ECO:0000256" key="4">
    <source>
        <dbReference type="ARBA" id="ARBA00022272"/>
    </source>
</evidence>
<keyword evidence="5 9" id="KW-0028">Amino-acid biosynthesis</keyword>
<dbReference type="Gene3D" id="3.20.20.70">
    <property type="entry name" value="Aldolase class I"/>
    <property type="match status" value="1"/>
</dbReference>
<comment type="caution">
    <text evidence="11">The sequence shown here is derived from an EMBL/GenBank/DDBJ whole genome shotgun (WGS) entry which is preliminary data.</text>
</comment>
<evidence type="ECO:0000256" key="8">
    <source>
        <dbReference type="ARBA" id="ARBA00023235"/>
    </source>
</evidence>
<dbReference type="Pfam" id="PF00697">
    <property type="entry name" value="PRAI"/>
    <property type="match status" value="1"/>
</dbReference>
<dbReference type="PANTHER" id="PTHR42894:SF1">
    <property type="entry name" value="N-(5'-PHOSPHORIBOSYL)ANTHRANILATE ISOMERASE"/>
    <property type="match status" value="1"/>
</dbReference>
<dbReference type="RefSeq" id="WP_136928354.1">
    <property type="nucleotide sequence ID" value="NZ_SSMQ01000006.1"/>
</dbReference>
<reference evidence="11 12" key="1">
    <citation type="submission" date="2019-04" db="EMBL/GenBank/DDBJ databases">
        <authorList>
            <person name="Li Y."/>
            <person name="Wang J."/>
        </authorList>
    </citation>
    <scope>NUCLEOTIDE SEQUENCE [LARGE SCALE GENOMIC DNA]</scope>
    <source>
        <strain evidence="11 12">DSM 14668</strain>
    </source>
</reference>
<dbReference type="CDD" id="cd00405">
    <property type="entry name" value="PRAI"/>
    <property type="match status" value="1"/>
</dbReference>
<dbReference type="EC" id="5.3.1.24" evidence="3 9"/>
<dbReference type="InterPro" id="IPR011060">
    <property type="entry name" value="RibuloseP-bd_barrel"/>
</dbReference>
<dbReference type="PANTHER" id="PTHR42894">
    <property type="entry name" value="N-(5'-PHOSPHORIBOSYL)ANTHRANILATE ISOMERASE"/>
    <property type="match status" value="1"/>
</dbReference>
<accession>A0A4U1JGG1</accession>
<sequence>MNRPPPALHVKICGFTRVDDVEAAVSAGADMIGLNFVSGSPRRIDVTLARALVSAARGRVEIVGVVADLDPARVAELVAEVGLDRVQLHGDELPEVIDALGPRAFKALRIGGAEDVALAARYGGDLLLVDARVPGQQGGTGVRVDPALVVELARARRVLLAGGLGPDNVAEAVRVVRPWGVDVASGVESAPGIKDERKMRVFVSEARRAAQEAARTADGADEA</sequence>
<keyword evidence="6 9" id="KW-0822">Tryptophan biosynthesis</keyword>
<evidence type="ECO:0000256" key="1">
    <source>
        <dbReference type="ARBA" id="ARBA00001164"/>
    </source>
</evidence>
<dbReference type="GO" id="GO:0000162">
    <property type="term" value="P:L-tryptophan biosynthetic process"/>
    <property type="evidence" value="ECO:0007669"/>
    <property type="project" value="UniProtKB-UniRule"/>
</dbReference>
<dbReference type="Proteomes" id="UP000309215">
    <property type="component" value="Unassembled WGS sequence"/>
</dbReference>
<dbReference type="HAMAP" id="MF_00135">
    <property type="entry name" value="PRAI"/>
    <property type="match status" value="1"/>
</dbReference>
<evidence type="ECO:0000256" key="5">
    <source>
        <dbReference type="ARBA" id="ARBA00022605"/>
    </source>
</evidence>